<name>A0ABN0KCF4_ACICA</name>
<feature type="signal peptide" evidence="1">
    <location>
        <begin position="1"/>
        <end position="31"/>
    </location>
</feature>
<evidence type="ECO:0000256" key="1">
    <source>
        <dbReference type="SAM" id="SignalP"/>
    </source>
</evidence>
<dbReference type="Pfam" id="PF07007">
    <property type="entry name" value="LprI"/>
    <property type="match status" value="1"/>
</dbReference>
<reference evidence="3 4" key="1">
    <citation type="submission" date="2013-02" db="EMBL/GenBank/DDBJ databases">
        <title>The Genome Sequence of Acinetobacter calcoaceticus CIP 81.8.</title>
        <authorList>
            <consortium name="The Broad Institute Genome Sequencing Platform"/>
            <consortium name="The Broad Institute Genome Sequencing Center for Infectious Disease"/>
            <person name="Cerqueira G."/>
            <person name="Feldgarden M."/>
            <person name="Courvalin P."/>
            <person name="Perichon B."/>
            <person name="Grillot-Courvalin C."/>
            <person name="Clermont D."/>
            <person name="Rocha E."/>
            <person name="Yoon E.-J."/>
            <person name="Nemec A."/>
            <person name="Walker B."/>
            <person name="Young S.K."/>
            <person name="Zeng Q."/>
            <person name="Gargeya S."/>
            <person name="Fitzgerald M."/>
            <person name="Haas B."/>
            <person name="Abouelleil A."/>
            <person name="Alvarado L."/>
            <person name="Arachchi H.M."/>
            <person name="Berlin A.M."/>
            <person name="Chapman S.B."/>
            <person name="Dewar J."/>
            <person name="Goldberg J."/>
            <person name="Griggs A."/>
            <person name="Gujja S."/>
            <person name="Hansen M."/>
            <person name="Howarth C."/>
            <person name="Imamovic A."/>
            <person name="Larimer J."/>
            <person name="McCowan C."/>
            <person name="Murphy C."/>
            <person name="Neiman D."/>
            <person name="Pearson M."/>
            <person name="Priest M."/>
            <person name="Roberts A."/>
            <person name="Saif S."/>
            <person name="Shea T."/>
            <person name="Sisk P."/>
            <person name="Sykes S."/>
            <person name="Wortman J."/>
            <person name="Nusbaum C."/>
            <person name="Birren B."/>
        </authorList>
    </citation>
    <scope>NUCLEOTIDE SEQUENCE [LARGE SCALE GENOMIC DNA]</scope>
    <source>
        <strain evidence="3 4">CIP 81.8</strain>
    </source>
</reference>
<proteinExistence type="predicted"/>
<evidence type="ECO:0000313" key="3">
    <source>
        <dbReference type="EMBL" id="ENW02009.1"/>
    </source>
</evidence>
<dbReference type="InterPro" id="IPR009739">
    <property type="entry name" value="LprI-like_N"/>
</dbReference>
<evidence type="ECO:0000313" key="4">
    <source>
        <dbReference type="Proteomes" id="UP000013024"/>
    </source>
</evidence>
<dbReference type="Proteomes" id="UP000013024">
    <property type="component" value="Unassembled WGS sequence"/>
</dbReference>
<dbReference type="Gene3D" id="1.20.1270.180">
    <property type="match status" value="1"/>
</dbReference>
<evidence type="ECO:0000259" key="2">
    <source>
        <dbReference type="Pfam" id="PF07007"/>
    </source>
</evidence>
<feature type="domain" description="Lysozyme inhibitor LprI-like N-terminal" evidence="2">
    <location>
        <begin position="44"/>
        <end position="114"/>
    </location>
</feature>
<feature type="chain" id="PRO_5045632676" description="Lysozyme inhibitor LprI-like N-terminal domain-containing protein" evidence="1">
    <location>
        <begin position="32"/>
        <end position="253"/>
    </location>
</feature>
<keyword evidence="4" id="KW-1185">Reference proteome</keyword>
<dbReference type="EMBL" id="APQI01000001">
    <property type="protein sequence ID" value="ENW02009.1"/>
    <property type="molecule type" value="Genomic_DNA"/>
</dbReference>
<comment type="caution">
    <text evidence="3">The sequence shown here is derived from an EMBL/GenBank/DDBJ whole genome shotgun (WGS) entry which is preliminary data.</text>
</comment>
<accession>A0ABN0KCF4</accession>
<gene>
    <name evidence="3" type="ORF">F936_00369</name>
</gene>
<organism evidence="3 4">
    <name type="scientific">Acinetobacter calcoaceticus DSM 30006 = CIP 81.8</name>
    <dbReference type="NCBI Taxonomy" id="981331"/>
    <lineage>
        <taxon>Bacteria</taxon>
        <taxon>Pseudomonadati</taxon>
        <taxon>Pseudomonadota</taxon>
        <taxon>Gammaproteobacteria</taxon>
        <taxon>Moraxellales</taxon>
        <taxon>Moraxellaceae</taxon>
        <taxon>Acinetobacter</taxon>
        <taxon>Acinetobacter calcoaceticus/baumannii complex</taxon>
    </lineage>
</organism>
<keyword evidence="1" id="KW-0732">Signal</keyword>
<protein>
    <recommendedName>
        <fullName evidence="2">Lysozyme inhibitor LprI-like N-terminal domain-containing protein</fullName>
    </recommendedName>
</protein>
<sequence length="253" mass="29445">MFLLKVCVLRTNFIKFYNFLLVFGVCISSNAADYKPQQLDEKKVYNNSEHDLNSTYSDIKIYIIDNKNEVKHLVDNQRSWLKNRNLKCNFNGKEANNENYKCLSDFNNSKIKDLRKSYLDFDSLEGKLIKPFKYKDGIIKELEVGGCYCSESTIKILKEKIYIYQACDQGLKEPRIYNIVGKKKDGFSVEYQIDTNNKVPGFNLAFVANGKNVWNIVPKIFGKEDLINLNFAIKYTTDVNIKNKKNDCHDDEE</sequence>